<organism evidence="2 3">
    <name type="scientific">Streptomyces rameus</name>
    <dbReference type="NCBI Taxonomy" id="68261"/>
    <lineage>
        <taxon>Bacteria</taxon>
        <taxon>Bacillati</taxon>
        <taxon>Actinomycetota</taxon>
        <taxon>Actinomycetes</taxon>
        <taxon>Kitasatosporales</taxon>
        <taxon>Streptomycetaceae</taxon>
        <taxon>Streptomyces</taxon>
    </lineage>
</organism>
<sequence length="124" mass="12454">MTAADGSGSRPDRRSHTGGPSGASIRPRLPLPLPLPLTLFTAGAAVLLALRPAAPAAPATARSACGRALAAAEQAEHDHQALKKEPEGVIADGGHPDASHRQALENAGAESVSGASRAQRVHGP</sequence>
<dbReference type="Proteomes" id="UP001500893">
    <property type="component" value="Unassembled WGS sequence"/>
</dbReference>
<protein>
    <submittedName>
        <fullName evidence="2">Uncharacterized protein</fullName>
    </submittedName>
</protein>
<evidence type="ECO:0000313" key="2">
    <source>
        <dbReference type="EMBL" id="GAA3124938.1"/>
    </source>
</evidence>
<evidence type="ECO:0000256" key="1">
    <source>
        <dbReference type="SAM" id="MobiDB-lite"/>
    </source>
</evidence>
<gene>
    <name evidence="2" type="ORF">GCM10010521_09620</name>
</gene>
<keyword evidence="3" id="KW-1185">Reference proteome</keyword>
<reference evidence="3" key="1">
    <citation type="journal article" date="2019" name="Int. J. Syst. Evol. Microbiol.">
        <title>The Global Catalogue of Microorganisms (GCM) 10K type strain sequencing project: providing services to taxonomists for standard genome sequencing and annotation.</title>
        <authorList>
            <consortium name="The Broad Institute Genomics Platform"/>
            <consortium name="The Broad Institute Genome Sequencing Center for Infectious Disease"/>
            <person name="Wu L."/>
            <person name="Ma J."/>
        </authorList>
    </citation>
    <scope>NUCLEOTIDE SEQUENCE [LARGE SCALE GENOMIC DNA]</scope>
    <source>
        <strain evidence="3">JCM 11574</strain>
    </source>
</reference>
<accession>A0ABP6MW22</accession>
<proteinExistence type="predicted"/>
<dbReference type="EMBL" id="BAAAVM010000011">
    <property type="protein sequence ID" value="GAA3124938.1"/>
    <property type="molecule type" value="Genomic_DNA"/>
</dbReference>
<feature type="compositionally biased region" description="Basic and acidic residues" evidence="1">
    <location>
        <begin position="74"/>
        <end position="87"/>
    </location>
</feature>
<comment type="caution">
    <text evidence="2">The sequence shown here is derived from an EMBL/GenBank/DDBJ whole genome shotgun (WGS) entry which is preliminary data.</text>
</comment>
<feature type="compositionally biased region" description="Basic and acidic residues" evidence="1">
    <location>
        <begin position="94"/>
        <end position="103"/>
    </location>
</feature>
<evidence type="ECO:0000313" key="3">
    <source>
        <dbReference type="Proteomes" id="UP001500893"/>
    </source>
</evidence>
<name>A0ABP6MW22_9ACTN</name>
<feature type="region of interest" description="Disordered" evidence="1">
    <location>
        <begin position="70"/>
        <end position="124"/>
    </location>
</feature>
<feature type="region of interest" description="Disordered" evidence="1">
    <location>
        <begin position="1"/>
        <end position="30"/>
    </location>
</feature>